<feature type="region of interest" description="Disordered" evidence="1">
    <location>
        <begin position="1"/>
        <end position="48"/>
    </location>
</feature>
<protein>
    <submittedName>
        <fullName evidence="2">11656_t:CDS:1</fullName>
    </submittedName>
</protein>
<evidence type="ECO:0000256" key="1">
    <source>
        <dbReference type="SAM" id="MobiDB-lite"/>
    </source>
</evidence>
<dbReference type="EMBL" id="CAJVPS010006400">
    <property type="protein sequence ID" value="CAG8624921.1"/>
    <property type="molecule type" value="Genomic_DNA"/>
</dbReference>
<evidence type="ECO:0000313" key="2">
    <source>
        <dbReference type="EMBL" id="CAG8624921.1"/>
    </source>
</evidence>
<comment type="caution">
    <text evidence="2">The sequence shown here is derived from an EMBL/GenBank/DDBJ whole genome shotgun (WGS) entry which is preliminary data.</text>
</comment>
<keyword evidence="3" id="KW-1185">Reference proteome</keyword>
<organism evidence="2 3">
    <name type="scientific">Ambispora leptoticha</name>
    <dbReference type="NCBI Taxonomy" id="144679"/>
    <lineage>
        <taxon>Eukaryota</taxon>
        <taxon>Fungi</taxon>
        <taxon>Fungi incertae sedis</taxon>
        <taxon>Mucoromycota</taxon>
        <taxon>Glomeromycotina</taxon>
        <taxon>Glomeromycetes</taxon>
        <taxon>Archaeosporales</taxon>
        <taxon>Ambisporaceae</taxon>
        <taxon>Ambispora</taxon>
    </lineage>
</organism>
<feature type="compositionally biased region" description="Basic and acidic residues" evidence="1">
    <location>
        <begin position="1"/>
        <end position="17"/>
    </location>
</feature>
<dbReference type="AlphaFoldDB" id="A0A9N9D744"/>
<feature type="compositionally biased region" description="Low complexity" evidence="1">
    <location>
        <begin position="27"/>
        <end position="48"/>
    </location>
</feature>
<proteinExistence type="predicted"/>
<dbReference type="Proteomes" id="UP000789508">
    <property type="component" value="Unassembled WGS sequence"/>
</dbReference>
<reference evidence="2" key="1">
    <citation type="submission" date="2021-06" db="EMBL/GenBank/DDBJ databases">
        <authorList>
            <person name="Kallberg Y."/>
            <person name="Tangrot J."/>
            <person name="Rosling A."/>
        </authorList>
    </citation>
    <scope>NUCLEOTIDE SEQUENCE</scope>
    <source>
        <strain evidence="2">FL130A</strain>
    </source>
</reference>
<feature type="non-terminal residue" evidence="2">
    <location>
        <position position="1"/>
    </location>
</feature>
<gene>
    <name evidence="2" type="ORF">ALEPTO_LOCUS9123</name>
</gene>
<name>A0A9N9D744_9GLOM</name>
<evidence type="ECO:0000313" key="3">
    <source>
        <dbReference type="Proteomes" id="UP000789508"/>
    </source>
</evidence>
<sequence>MNGEIEKTMEKKKENVKEPTSYSYHASTTISPTSSITPPIKKSKQSPTLSTAIMTVTTPSDAAGGETAIEQSDEVSLESQIISMEIDSPMQSEPINETTFQPNESRFNLFQSQQAANTFQAQQEYQSQQAANTFQAQQAYQSQQAANTFQAQQEYQSQQA</sequence>
<accession>A0A9N9D744</accession>